<dbReference type="InterPro" id="IPR049207">
    <property type="entry name" value="DUF4246_N"/>
</dbReference>
<dbReference type="Pfam" id="PF14033">
    <property type="entry name" value="DUF4246"/>
    <property type="match status" value="1"/>
</dbReference>
<dbReference type="OrthoDB" id="415532at2759"/>
<gene>
    <name evidence="3" type="ORF">PHLGIDRAFT_110570</name>
</gene>
<feature type="domain" description="DUF4246" evidence="2">
    <location>
        <begin position="5"/>
        <end position="77"/>
    </location>
</feature>
<reference evidence="3 4" key="1">
    <citation type="journal article" date="2014" name="PLoS Genet.">
        <title>Analysis of the Phlebiopsis gigantea genome, transcriptome and secretome provides insight into its pioneer colonization strategies of wood.</title>
        <authorList>
            <person name="Hori C."/>
            <person name="Ishida T."/>
            <person name="Igarashi K."/>
            <person name="Samejima M."/>
            <person name="Suzuki H."/>
            <person name="Master E."/>
            <person name="Ferreira P."/>
            <person name="Ruiz-Duenas F.J."/>
            <person name="Held B."/>
            <person name="Canessa P."/>
            <person name="Larrondo L.F."/>
            <person name="Schmoll M."/>
            <person name="Druzhinina I.S."/>
            <person name="Kubicek C.P."/>
            <person name="Gaskell J.A."/>
            <person name="Kersten P."/>
            <person name="St John F."/>
            <person name="Glasner J."/>
            <person name="Sabat G."/>
            <person name="Splinter BonDurant S."/>
            <person name="Syed K."/>
            <person name="Yadav J."/>
            <person name="Mgbeahuruike A.C."/>
            <person name="Kovalchuk A."/>
            <person name="Asiegbu F.O."/>
            <person name="Lackner G."/>
            <person name="Hoffmeister D."/>
            <person name="Rencoret J."/>
            <person name="Gutierrez A."/>
            <person name="Sun H."/>
            <person name="Lindquist E."/>
            <person name="Barry K."/>
            <person name="Riley R."/>
            <person name="Grigoriev I.V."/>
            <person name="Henrissat B."/>
            <person name="Kues U."/>
            <person name="Berka R.M."/>
            <person name="Martinez A.T."/>
            <person name="Covert S.F."/>
            <person name="Blanchette R.A."/>
            <person name="Cullen D."/>
        </authorList>
    </citation>
    <scope>NUCLEOTIDE SEQUENCE [LARGE SCALE GENOMIC DNA]</scope>
    <source>
        <strain evidence="3 4">11061_1 CR5-6</strain>
    </source>
</reference>
<evidence type="ECO:0000259" key="1">
    <source>
        <dbReference type="Pfam" id="PF14033"/>
    </source>
</evidence>
<dbReference type="InterPro" id="IPR049192">
    <property type="entry name" value="DUF4246_C"/>
</dbReference>
<evidence type="ECO:0000259" key="2">
    <source>
        <dbReference type="Pfam" id="PF21666"/>
    </source>
</evidence>
<keyword evidence="4" id="KW-1185">Reference proteome</keyword>
<evidence type="ECO:0000313" key="4">
    <source>
        <dbReference type="Proteomes" id="UP000053257"/>
    </source>
</evidence>
<dbReference type="PANTHER" id="PTHR33119">
    <property type="entry name" value="IFI3P"/>
    <property type="match status" value="1"/>
</dbReference>
<organism evidence="3 4">
    <name type="scientific">Phlebiopsis gigantea (strain 11061_1 CR5-6)</name>
    <name type="common">White-rot fungus</name>
    <name type="synonym">Peniophora gigantea</name>
    <dbReference type="NCBI Taxonomy" id="745531"/>
    <lineage>
        <taxon>Eukaryota</taxon>
        <taxon>Fungi</taxon>
        <taxon>Dikarya</taxon>
        <taxon>Basidiomycota</taxon>
        <taxon>Agaricomycotina</taxon>
        <taxon>Agaricomycetes</taxon>
        <taxon>Polyporales</taxon>
        <taxon>Phanerochaetaceae</taxon>
        <taxon>Phlebiopsis</taxon>
    </lineage>
</organism>
<dbReference type="PANTHER" id="PTHR33119:SF1">
    <property type="entry name" value="FE2OG DIOXYGENASE DOMAIN-CONTAINING PROTEIN"/>
    <property type="match status" value="1"/>
</dbReference>
<dbReference type="EMBL" id="KN840605">
    <property type="protein sequence ID" value="KIP03673.1"/>
    <property type="molecule type" value="Genomic_DNA"/>
</dbReference>
<dbReference type="Pfam" id="PF21666">
    <property type="entry name" value="DUF4246_N"/>
    <property type="match status" value="1"/>
</dbReference>
<name>A0A0C3PE38_PHLG1</name>
<feature type="domain" description="DUF4246" evidence="1">
    <location>
        <begin position="94"/>
        <end position="491"/>
    </location>
</feature>
<evidence type="ECO:0000313" key="3">
    <source>
        <dbReference type="EMBL" id="KIP03673.1"/>
    </source>
</evidence>
<dbReference type="STRING" id="745531.A0A0C3PE38"/>
<dbReference type="HOGENOM" id="CLU_012066_3_2_1"/>
<sequence length="572" mass="64903">MPVYQPKYASDLRMSGEYRHPFVDRAGEDDIDPQPYSDLALTANERNMIALSAALRAKPNWWVKIQDATIREKWREEALNAPASYGELSLNEAEVQYVLDEVTWYATQRDDVTGIEQSIFHRIWQSDKLVDETLQAALLQGVAVLENVPDDRKDWHPRSNGQVLDLVHPSLYCIVYGRTMVYEGSDEKLSDLPPAYDVDNLCGDACRFLSDQFSWLPTDFSISSDGTSAKALAYINNLSRRRHPMLYPIIEQLVARFVPLWERVLGETQMGEEHNLPSRIGADAEQQGYEWVLKDGFTEDELTDDDWEDREKFNLVLPSVISPFEPYEIKDPVSLRDRNIQVIVKLANIYLTPEKPSYPGGSWHVEGMMNEAIISTGIYYYDEQNVSQSSLAFRMGVHAPMVRVEQSDYKAAKAVFGISLDDPLNQVLGSVVTKQGRCLAFPNLYQHKVRPFELVDKSQPGHRKILALFLVDPALESPRLSTSDIAPQQQDEVCALLHDVASQLGAGGHPAQRKGLGKLPNEVLDMIVDQADFVMTRREAEEYRLRLMDERGIMVGENTELMFAAPFNMCEH</sequence>
<dbReference type="InterPro" id="IPR025340">
    <property type="entry name" value="DUF4246"/>
</dbReference>
<dbReference type="AlphaFoldDB" id="A0A0C3PE38"/>
<dbReference type="Proteomes" id="UP000053257">
    <property type="component" value="Unassembled WGS sequence"/>
</dbReference>
<protein>
    <submittedName>
        <fullName evidence="3">Uncharacterized protein</fullName>
    </submittedName>
</protein>
<accession>A0A0C3PE38</accession>
<proteinExistence type="predicted"/>